<feature type="binding site" evidence="9">
    <location>
        <position position="1034"/>
    </location>
    <ligand>
        <name>Zn(2+)</name>
        <dbReference type="ChEBI" id="CHEBI:29105"/>
        <label>2</label>
    </ligand>
</feature>
<dbReference type="Gene3D" id="2.40.50.100">
    <property type="match status" value="1"/>
</dbReference>
<evidence type="ECO:0000256" key="8">
    <source>
        <dbReference type="ARBA" id="ARBA00048552"/>
    </source>
</evidence>
<keyword evidence="7 9" id="KW-0804">Transcription</keyword>
<dbReference type="HAMAP" id="MF_01322">
    <property type="entry name" value="RNApol_bact_RpoC"/>
    <property type="match status" value="1"/>
</dbReference>
<dbReference type="InterPro" id="IPR007066">
    <property type="entry name" value="RNA_pol_Rpb1_3"/>
</dbReference>
<comment type="subunit">
    <text evidence="9">The RNAP catalytic core consists of 2 alpha, 1 beta, 1 beta' and 1 omega subunit. When a sigma factor is associated with the core the holoenzyme is formed, which can initiate transcription.</text>
</comment>
<keyword evidence="4 9" id="KW-0808">Transferase</keyword>
<dbReference type="PANTHER" id="PTHR19376:SF54">
    <property type="entry name" value="DNA-DIRECTED RNA POLYMERASE SUBUNIT BETA"/>
    <property type="match status" value="1"/>
</dbReference>
<dbReference type="Pfam" id="PF05000">
    <property type="entry name" value="RNA_pol_Rpb1_4"/>
    <property type="match status" value="1"/>
</dbReference>
<comment type="similarity">
    <text evidence="2 9 10">Belongs to the RNA polymerase beta' chain family.</text>
</comment>
<dbReference type="InterPro" id="IPR007081">
    <property type="entry name" value="RNA_pol_Rpb1_5"/>
</dbReference>
<dbReference type="InterPro" id="IPR006592">
    <property type="entry name" value="RNA_pol_N"/>
</dbReference>
<dbReference type="Pfam" id="PF04983">
    <property type="entry name" value="RNA_pol_Rpb1_3"/>
    <property type="match status" value="1"/>
</dbReference>
<evidence type="ECO:0000256" key="1">
    <source>
        <dbReference type="ARBA" id="ARBA00004026"/>
    </source>
</evidence>
<dbReference type="SMART" id="SM00663">
    <property type="entry name" value="RPOLA_N"/>
    <property type="match status" value="1"/>
</dbReference>
<evidence type="ECO:0000256" key="9">
    <source>
        <dbReference type="HAMAP-Rule" id="MF_01322"/>
    </source>
</evidence>
<feature type="compositionally biased region" description="Acidic residues" evidence="11">
    <location>
        <begin position="1473"/>
        <end position="1506"/>
    </location>
</feature>
<evidence type="ECO:0000256" key="5">
    <source>
        <dbReference type="ARBA" id="ARBA00022695"/>
    </source>
</evidence>
<evidence type="ECO:0000256" key="7">
    <source>
        <dbReference type="ARBA" id="ARBA00023163"/>
    </source>
</evidence>
<dbReference type="Pfam" id="PF00623">
    <property type="entry name" value="RNA_pol_Rpb1_2"/>
    <property type="match status" value="1"/>
</dbReference>
<comment type="cofactor">
    <cofactor evidence="9">
        <name>Mg(2+)</name>
        <dbReference type="ChEBI" id="CHEBI:18420"/>
    </cofactor>
    <text evidence="9">Binds 1 Mg(2+) ion per subunit.</text>
</comment>
<comment type="caution">
    <text evidence="9">Lacks conserved residue(s) required for the propagation of feature annotation.</text>
</comment>
<evidence type="ECO:0000256" key="2">
    <source>
        <dbReference type="ARBA" id="ARBA00006460"/>
    </source>
</evidence>
<dbReference type="Gene3D" id="1.10.150.390">
    <property type="match status" value="1"/>
</dbReference>
<keyword evidence="3 9" id="KW-0240">DNA-directed RNA polymerase</keyword>
<dbReference type="InterPro" id="IPR042102">
    <property type="entry name" value="RNA_pol_Rpb1_3_sf"/>
</dbReference>
<organism evidence="13 14">
    <name type="scientific">Mycoplasma seminis</name>
    <dbReference type="NCBI Taxonomy" id="512749"/>
    <lineage>
        <taxon>Bacteria</taxon>
        <taxon>Bacillati</taxon>
        <taxon>Mycoplasmatota</taxon>
        <taxon>Mollicutes</taxon>
        <taxon>Mycoplasmataceae</taxon>
        <taxon>Mycoplasma</taxon>
    </lineage>
</organism>
<feature type="domain" description="RNA polymerase N-terminal" evidence="12">
    <location>
        <begin position="312"/>
        <end position="593"/>
    </location>
</feature>
<dbReference type="Gene3D" id="1.10.1790.20">
    <property type="match status" value="1"/>
</dbReference>
<dbReference type="Pfam" id="PF04998">
    <property type="entry name" value="RNA_pol_Rpb1_5"/>
    <property type="match status" value="1"/>
</dbReference>
<evidence type="ECO:0000256" key="3">
    <source>
        <dbReference type="ARBA" id="ARBA00022478"/>
    </source>
</evidence>
<dbReference type="InterPro" id="IPR045867">
    <property type="entry name" value="DNA-dir_RpoC_beta_prime"/>
</dbReference>
<evidence type="ECO:0000256" key="10">
    <source>
        <dbReference type="RuleBase" id="RU004279"/>
    </source>
</evidence>
<dbReference type="GO" id="GO:0000428">
    <property type="term" value="C:DNA-directed RNA polymerase complex"/>
    <property type="evidence" value="ECO:0007669"/>
    <property type="project" value="UniProtKB-KW"/>
</dbReference>
<dbReference type="Gene3D" id="2.40.40.20">
    <property type="match status" value="1"/>
</dbReference>
<name>A0ABY9HDP6_9MOLU</name>
<feature type="binding site" evidence="9">
    <location>
        <position position="539"/>
    </location>
    <ligand>
        <name>Mg(2+)</name>
        <dbReference type="ChEBI" id="CHEBI:18420"/>
    </ligand>
</feature>
<evidence type="ECO:0000313" key="13">
    <source>
        <dbReference type="EMBL" id="WLP85803.1"/>
    </source>
</evidence>
<dbReference type="Proteomes" id="UP001237011">
    <property type="component" value="Chromosome"/>
</dbReference>
<reference evidence="13" key="1">
    <citation type="submission" date="2023-08" db="EMBL/GenBank/DDBJ databases">
        <title>Complete genome sequence of Mycoplasma seminis 2200.</title>
        <authorList>
            <person name="Spergser J."/>
        </authorList>
    </citation>
    <scope>NUCLEOTIDE SEQUENCE [LARGE SCALE GENOMIC DNA]</scope>
    <source>
        <strain evidence="13">2200</strain>
    </source>
</reference>
<keyword evidence="9" id="KW-0862">Zinc</keyword>
<gene>
    <name evidence="9" type="primary">rpoC</name>
    <name evidence="13" type="ORF">Q8852_01500</name>
</gene>
<feature type="region of interest" description="Disordered" evidence="11">
    <location>
        <begin position="1470"/>
        <end position="1506"/>
    </location>
</feature>
<dbReference type="SUPFAM" id="SSF64484">
    <property type="entry name" value="beta and beta-prime subunits of DNA dependent RNA-polymerase"/>
    <property type="match status" value="1"/>
</dbReference>
<proteinExistence type="inferred from homology"/>
<evidence type="ECO:0000256" key="11">
    <source>
        <dbReference type="SAM" id="MobiDB-lite"/>
    </source>
</evidence>
<feature type="binding site" evidence="9">
    <location>
        <position position="1110"/>
    </location>
    <ligand>
        <name>Zn(2+)</name>
        <dbReference type="ChEBI" id="CHEBI:29105"/>
        <label>2</label>
    </ligand>
</feature>
<dbReference type="RefSeq" id="WP_305938227.1">
    <property type="nucleotide sequence ID" value="NZ_CP132191.1"/>
</dbReference>
<dbReference type="GO" id="GO:0003899">
    <property type="term" value="F:DNA-directed RNA polymerase activity"/>
    <property type="evidence" value="ECO:0007669"/>
    <property type="project" value="UniProtKB-EC"/>
</dbReference>
<comment type="function">
    <text evidence="1 9 10">DNA-dependent RNA polymerase catalyzes the transcription of DNA into RNA using the four ribonucleoside triphosphates as substrates.</text>
</comment>
<dbReference type="Gene3D" id="4.10.860.120">
    <property type="entry name" value="RNA polymerase II, clamp domain"/>
    <property type="match status" value="1"/>
</dbReference>
<feature type="binding site" evidence="9">
    <location>
        <position position="543"/>
    </location>
    <ligand>
        <name>Mg(2+)</name>
        <dbReference type="ChEBI" id="CHEBI:18420"/>
    </ligand>
</feature>
<evidence type="ECO:0000259" key="12">
    <source>
        <dbReference type="SMART" id="SM00663"/>
    </source>
</evidence>
<dbReference type="InterPro" id="IPR007083">
    <property type="entry name" value="RNA_pol_Rpb1_4"/>
</dbReference>
<evidence type="ECO:0000256" key="4">
    <source>
        <dbReference type="ARBA" id="ARBA00022679"/>
    </source>
</evidence>
<keyword evidence="5 9" id="KW-0548">Nucleotidyltransferase</keyword>
<feature type="binding site" evidence="9">
    <location>
        <position position="68"/>
    </location>
    <ligand>
        <name>Zn(2+)</name>
        <dbReference type="ChEBI" id="CHEBI:29105"/>
        <label>1</label>
    </ligand>
</feature>
<feature type="binding site" evidence="9">
    <location>
        <position position="1117"/>
    </location>
    <ligand>
        <name>Zn(2+)</name>
        <dbReference type="ChEBI" id="CHEBI:29105"/>
        <label>2</label>
    </ligand>
</feature>
<keyword evidence="9" id="KW-0460">Magnesium</keyword>
<feature type="binding site" evidence="9">
    <location>
        <position position="1120"/>
    </location>
    <ligand>
        <name>Zn(2+)</name>
        <dbReference type="ChEBI" id="CHEBI:29105"/>
        <label>2</label>
    </ligand>
</feature>
<feature type="binding site" evidence="9">
    <location>
        <position position="541"/>
    </location>
    <ligand>
        <name>Mg(2+)</name>
        <dbReference type="ChEBI" id="CHEBI:18420"/>
    </ligand>
</feature>
<dbReference type="Gene3D" id="1.10.40.90">
    <property type="match status" value="1"/>
</dbReference>
<dbReference type="InterPro" id="IPR038120">
    <property type="entry name" value="Rpb1_funnel_sf"/>
</dbReference>
<dbReference type="Gene3D" id="1.10.132.30">
    <property type="match status" value="1"/>
</dbReference>
<dbReference type="InterPro" id="IPR044893">
    <property type="entry name" value="RNA_pol_Rpb1_clamp_domain"/>
</dbReference>
<evidence type="ECO:0000313" key="14">
    <source>
        <dbReference type="Proteomes" id="UP001237011"/>
    </source>
</evidence>
<dbReference type="EC" id="2.7.7.6" evidence="9"/>
<dbReference type="InterPro" id="IPR007080">
    <property type="entry name" value="RNA_pol_Rpb1_1"/>
</dbReference>
<dbReference type="Gene3D" id="1.10.274.100">
    <property type="entry name" value="RNA polymerase Rpb1, domain 3"/>
    <property type="match status" value="2"/>
</dbReference>
<dbReference type="Pfam" id="PF04997">
    <property type="entry name" value="RNA_pol_Rpb1_1"/>
    <property type="match status" value="1"/>
</dbReference>
<accession>A0ABY9HDP6</accession>
<keyword evidence="6 9" id="KW-0479">Metal-binding</keyword>
<evidence type="ECO:0000256" key="6">
    <source>
        <dbReference type="ARBA" id="ARBA00022723"/>
    </source>
</evidence>
<comment type="catalytic activity">
    <reaction evidence="8 9 10">
        <text>RNA(n) + a ribonucleoside 5'-triphosphate = RNA(n+1) + diphosphate</text>
        <dbReference type="Rhea" id="RHEA:21248"/>
        <dbReference type="Rhea" id="RHEA-COMP:14527"/>
        <dbReference type="Rhea" id="RHEA-COMP:17342"/>
        <dbReference type="ChEBI" id="CHEBI:33019"/>
        <dbReference type="ChEBI" id="CHEBI:61557"/>
        <dbReference type="ChEBI" id="CHEBI:140395"/>
        <dbReference type="EC" id="2.7.7.6"/>
    </reaction>
</comment>
<dbReference type="InterPro" id="IPR000722">
    <property type="entry name" value="RNA_pol_asu"/>
</dbReference>
<sequence length="1506" mass="169871">MNNFDKETEELVEQINKITLSLATDKDILEWSHGEVTRPETINYKSYRPEKDGLFDELIFGPVTDYKCPICNTKYKKSDENSVCTKTPACEKYRPVILPKITRRSRMGHIKLHNPVVHFWFFKIDHSIIAKLLGLRVADSTKQVTKSDLEKLIYYKSHIVLEAGNLSSLKKNTIIDINEAANIYEAALIEMLGNYEKGTDEYEDIETALEELREYAESKIGKDFGIDFYQYNEIIHEYSDAKIDTGSRAIEYLLTHIDLEQEAAAVQEEIDKINAEMDLENGLSTTKEQDRSKLYKRLTVINSFIKSGQDPKSMLIYNLPVIPADLRPLVQLDGGRHSTSDVNELYRRIIIRNNRLAKWNEADAPMLIKQNEYRMIQEAVDALIDNARKKPTPVVSKDSHPLKSISDALTGKKGRFRQNLLGKRVDYSGRSVIVVGPSLRMHEVGIPRDMAAKLFEPWIIKELIKGEPSITSVKSAKKMIETLSPVIWPYVEKAIEGRPVLLNRAPTLHRLSIQAFQPVLIRGKAIKLHPLVTTAFNADFDGDQMAVHVPISDQAVREAKELMLASKNILGPKDGEPIINPSQDMILGLYYLTIEKAGVKGEGNYYSTFDDMMLAYENGYITLHTRVVLPISEINKESVSKYTNAPYLVSTVGKFILNRAFPFDFEFIFGKYVTRKEVMQDDGSIKVSESEKIDTSTKDLDKYLLNYGDDFRAKIAQMPVNLALSKKDIAKIIRRVYEKYVAVVTIEDIASVINETTQDNFEDRFFECADLRDYNGELISTEHARIISSSIKEHFEAINYEWSKKNPTAEKHERPVWTLNEYTKVLDKVWFDYTNYVASILDNIKNLGFRFSTISGTTISMNDITTLDTTAEKIKQGEEYTDQLKKFFEEGYLTDDERYTLTIQKWSEVKDSIEKDLKEVTKSDIDNPLFMMFTSGARGNSSNFTQLAGMRGLMNNNTKVLKADAENDRVVRSTVEIPVKSSFLSGLTAYEFYSSTHGARKGLTDTALNTAKSGYLTRRLVDVAQGIVVREDDCGSDFGFVVKDIKDTKTDTVIESLQERIEGRFTNKAIYDENGNELVAANTLITPELADKIVNEYNQSQVEIRSVLSCHTKNGVCKHCYGKDLATNRIVNIGEAVGVVAAQSIGEPGTQLTMRTFHTGGVAGVEDITGGFGRLIELIDAYDFPWGKPAVISTVNGEVISIAPAKDKNGKDSTDMMVVEVASKKLDGTVEITEYAGKVSQKLRVKLGDKVVSGQKIFEGPIILNQLLEAADTRAVQNYLLKEVQRLYRLQGITISDKYIEIIIRQMLSKIMITDPGDSNFFTGSLVDTFVYQRENGKLLAAGKRPAYGEVKIRGAKQTPLLSDSFLAAASYQETAKILVNSSIAKRVDYLEGLKENIILGHKIPAGTNSNYELKGKYDIRDPRSYFTGKIDPEMMNVELSEEEQAEINASFDDIEIPLSFEDDSLDLRSGLETEDEENPETFDFIDEDINQISDDEFGFDDNSDE</sequence>
<dbReference type="EMBL" id="CP132191">
    <property type="protein sequence ID" value="WLP85803.1"/>
    <property type="molecule type" value="Genomic_DNA"/>
</dbReference>
<dbReference type="CDD" id="cd02655">
    <property type="entry name" value="RNAP_beta'_C"/>
    <property type="match status" value="1"/>
</dbReference>
<dbReference type="InterPro" id="IPR012754">
    <property type="entry name" value="DNA-dir_RpoC_beta_prime_bact"/>
</dbReference>
<keyword evidence="14" id="KW-1185">Reference proteome</keyword>
<dbReference type="PANTHER" id="PTHR19376">
    <property type="entry name" value="DNA-DIRECTED RNA POLYMERASE"/>
    <property type="match status" value="1"/>
</dbReference>
<protein>
    <recommendedName>
        <fullName evidence="9">DNA-directed RNA polymerase subunit beta'</fullName>
        <shortName evidence="9">RNAP subunit beta'</shortName>
        <ecNumber evidence="9">2.7.7.6</ecNumber>
    </recommendedName>
    <alternativeName>
        <fullName evidence="9">RNA polymerase subunit beta'</fullName>
    </alternativeName>
    <alternativeName>
        <fullName evidence="9">Transcriptase subunit beta'</fullName>
    </alternativeName>
</protein>